<dbReference type="CDD" id="cd19481">
    <property type="entry name" value="RecA-like_protease"/>
    <property type="match status" value="1"/>
</dbReference>
<dbReference type="GO" id="GO:0005524">
    <property type="term" value="F:ATP binding"/>
    <property type="evidence" value="ECO:0007669"/>
    <property type="project" value="InterPro"/>
</dbReference>
<feature type="domain" description="AAA+ ATPase" evidence="2">
    <location>
        <begin position="512"/>
        <end position="639"/>
    </location>
</feature>
<name>N1PRG4_DOTSN</name>
<dbReference type="HOGENOM" id="CLU_004471_6_3_1"/>
<dbReference type="SUPFAM" id="SSF52540">
    <property type="entry name" value="P-loop containing nucleoside triphosphate hydrolases"/>
    <property type="match status" value="1"/>
</dbReference>
<feature type="compositionally biased region" description="Polar residues" evidence="1">
    <location>
        <begin position="34"/>
        <end position="47"/>
    </location>
</feature>
<evidence type="ECO:0000259" key="2">
    <source>
        <dbReference type="SMART" id="SM00382"/>
    </source>
</evidence>
<dbReference type="GO" id="GO:0016887">
    <property type="term" value="F:ATP hydrolysis activity"/>
    <property type="evidence" value="ECO:0007669"/>
    <property type="project" value="InterPro"/>
</dbReference>
<feature type="region of interest" description="Disordered" evidence="1">
    <location>
        <begin position="1"/>
        <end position="81"/>
    </location>
</feature>
<keyword evidence="4" id="KW-1185">Reference proteome</keyword>
<dbReference type="Proteomes" id="UP000016933">
    <property type="component" value="Unassembled WGS sequence"/>
</dbReference>
<sequence>MPPAVEMASPPSPTKETDKSTGTSRTTTVAAKITNGTANHSSTQAATNKKEVKDTDTHTPAKETKDEAETTEDEDTDAGIERGMKLENKNLYREDYAHVWEDWTPDHDKLDAERLKNSRFAVVVRHEMDTVADSGLRLHSVTIQSPLLRKIMDTVFEGYRDISTKLKELTFNYPFHEFYFRWDRYIELTEQETDETALQHIALLNKTIKPEIEPHVELGEQLRKEGTVSFDYLWILFEQDCEVYAQIAKQDRIFKLTRASYQKTQSGVVFSLTCKFISYDGDRFGYQNHTFHIKAFEGHRRVSELSVLPLDLHTQRQAIVARSTTRGCTFVKLQGVNYKSYYGFVEPADERRKRQKIDGGRVVIDAGHYNAENADDEQNLETLQDVSEKFSETVTSQDLDRDDDYGFTLYGRSRTPPPSKRHLDRHDTDLTPLELEEHHYRLCDSLLRGYCLTSKQWVLMQVDGIREIEWSSASFKRLVLPNDYKELILSFVESHRQRTEESFDDIIEGKGQGMIILLSGVPGVGKTLTAEAVAEEMQVPLYNMSAGQLGFDADTVESRLHDVLEVCTKWGAVLLLDECDVFLEQRQVTDIHRNKLVAVFLRLLEYYQGCLFLTTNRASATDLAFKSRIDLIIDYPKLTIEAKRQIWHTFVRPSEDFPQNDSDITDAELDVLAKIDINGREIKNLVKNGRLLAKRKGQKLGVQHLRTVVSVQNAMPNIESTEEVYPALD</sequence>
<dbReference type="Pfam" id="PF00004">
    <property type="entry name" value="AAA"/>
    <property type="match status" value="1"/>
</dbReference>
<dbReference type="eggNOG" id="KOG0742">
    <property type="taxonomic scope" value="Eukaryota"/>
</dbReference>
<reference evidence="3 4" key="2">
    <citation type="journal article" date="2012" name="PLoS Pathog.">
        <title>Diverse lifestyles and strategies of plant pathogenesis encoded in the genomes of eighteen Dothideomycetes fungi.</title>
        <authorList>
            <person name="Ohm R.A."/>
            <person name="Feau N."/>
            <person name="Henrissat B."/>
            <person name="Schoch C.L."/>
            <person name="Horwitz B.A."/>
            <person name="Barry K.W."/>
            <person name="Condon B.J."/>
            <person name="Copeland A.C."/>
            <person name="Dhillon B."/>
            <person name="Glaser F."/>
            <person name="Hesse C.N."/>
            <person name="Kosti I."/>
            <person name="LaButti K."/>
            <person name="Lindquist E.A."/>
            <person name="Lucas S."/>
            <person name="Salamov A.A."/>
            <person name="Bradshaw R.E."/>
            <person name="Ciuffetti L."/>
            <person name="Hamelin R.C."/>
            <person name="Kema G.H.J."/>
            <person name="Lawrence C."/>
            <person name="Scott J.A."/>
            <person name="Spatafora J.W."/>
            <person name="Turgeon B.G."/>
            <person name="de Wit P.J.G.M."/>
            <person name="Zhong S."/>
            <person name="Goodwin S.B."/>
            <person name="Grigoriev I.V."/>
        </authorList>
    </citation>
    <scope>NUCLEOTIDE SEQUENCE [LARGE SCALE GENOMIC DNA]</scope>
    <source>
        <strain evidence="4">NZE10 / CBS 128990</strain>
    </source>
</reference>
<evidence type="ECO:0000313" key="4">
    <source>
        <dbReference type="Proteomes" id="UP000016933"/>
    </source>
</evidence>
<dbReference type="PANTHER" id="PTHR46411:SF3">
    <property type="entry name" value="AAA+ ATPASE DOMAIN-CONTAINING PROTEIN"/>
    <property type="match status" value="1"/>
</dbReference>
<dbReference type="PANTHER" id="PTHR46411">
    <property type="entry name" value="FAMILY ATPASE, PUTATIVE-RELATED"/>
    <property type="match status" value="1"/>
</dbReference>
<dbReference type="InterPro" id="IPR054289">
    <property type="entry name" value="DUF7025"/>
</dbReference>
<dbReference type="InterPro" id="IPR027417">
    <property type="entry name" value="P-loop_NTPase"/>
</dbReference>
<accession>N1PRG4</accession>
<dbReference type="InterPro" id="IPR003959">
    <property type="entry name" value="ATPase_AAA_core"/>
</dbReference>
<proteinExistence type="predicted"/>
<evidence type="ECO:0000313" key="3">
    <source>
        <dbReference type="EMBL" id="EME45009.1"/>
    </source>
</evidence>
<dbReference type="EMBL" id="KB446538">
    <property type="protein sequence ID" value="EME45009.1"/>
    <property type="molecule type" value="Genomic_DNA"/>
</dbReference>
<protein>
    <recommendedName>
        <fullName evidence="2">AAA+ ATPase domain-containing protein</fullName>
    </recommendedName>
</protein>
<gene>
    <name evidence="3" type="ORF">DOTSEDRAFT_70905</name>
</gene>
<dbReference type="Gene3D" id="3.40.50.300">
    <property type="entry name" value="P-loop containing nucleotide triphosphate hydrolases"/>
    <property type="match status" value="1"/>
</dbReference>
<reference evidence="4" key="1">
    <citation type="journal article" date="2012" name="PLoS Genet.">
        <title>The genomes of the fungal plant pathogens Cladosporium fulvum and Dothistroma septosporum reveal adaptation to different hosts and lifestyles but also signatures of common ancestry.</title>
        <authorList>
            <person name="de Wit P.J.G.M."/>
            <person name="van der Burgt A."/>
            <person name="Oekmen B."/>
            <person name="Stergiopoulos I."/>
            <person name="Abd-Elsalam K.A."/>
            <person name="Aerts A.L."/>
            <person name="Bahkali A.H."/>
            <person name="Beenen H.G."/>
            <person name="Chettri P."/>
            <person name="Cox M.P."/>
            <person name="Datema E."/>
            <person name="de Vries R.P."/>
            <person name="Dhillon B."/>
            <person name="Ganley A.R."/>
            <person name="Griffiths S.A."/>
            <person name="Guo Y."/>
            <person name="Hamelin R.C."/>
            <person name="Henrissat B."/>
            <person name="Kabir M.S."/>
            <person name="Jashni M.K."/>
            <person name="Kema G."/>
            <person name="Klaubauf S."/>
            <person name="Lapidus A."/>
            <person name="Levasseur A."/>
            <person name="Lindquist E."/>
            <person name="Mehrabi R."/>
            <person name="Ohm R.A."/>
            <person name="Owen T.J."/>
            <person name="Salamov A."/>
            <person name="Schwelm A."/>
            <person name="Schijlen E."/>
            <person name="Sun H."/>
            <person name="van den Burg H.A."/>
            <person name="van Ham R.C.H.J."/>
            <person name="Zhang S."/>
            <person name="Goodwin S.B."/>
            <person name="Grigoriev I.V."/>
            <person name="Collemare J."/>
            <person name="Bradshaw R.E."/>
        </authorList>
    </citation>
    <scope>NUCLEOTIDE SEQUENCE [LARGE SCALE GENOMIC DNA]</scope>
    <source>
        <strain evidence="4">NZE10 / CBS 128990</strain>
    </source>
</reference>
<feature type="compositionally biased region" description="Basic and acidic residues" evidence="1">
    <location>
        <begin position="48"/>
        <end position="68"/>
    </location>
</feature>
<dbReference type="OrthoDB" id="10042665at2759"/>
<dbReference type="STRING" id="675120.N1PRG4"/>
<dbReference type="Pfam" id="PF22942">
    <property type="entry name" value="DUF7025"/>
    <property type="match status" value="1"/>
</dbReference>
<dbReference type="InterPro" id="IPR003593">
    <property type="entry name" value="AAA+_ATPase"/>
</dbReference>
<feature type="compositionally biased region" description="Acidic residues" evidence="1">
    <location>
        <begin position="69"/>
        <end position="78"/>
    </location>
</feature>
<dbReference type="AlphaFoldDB" id="N1PRG4"/>
<organism evidence="3 4">
    <name type="scientific">Dothistroma septosporum (strain NZE10 / CBS 128990)</name>
    <name type="common">Red band needle blight fungus</name>
    <name type="synonym">Mycosphaerella pini</name>
    <dbReference type="NCBI Taxonomy" id="675120"/>
    <lineage>
        <taxon>Eukaryota</taxon>
        <taxon>Fungi</taxon>
        <taxon>Dikarya</taxon>
        <taxon>Ascomycota</taxon>
        <taxon>Pezizomycotina</taxon>
        <taxon>Dothideomycetes</taxon>
        <taxon>Dothideomycetidae</taxon>
        <taxon>Mycosphaerellales</taxon>
        <taxon>Mycosphaerellaceae</taxon>
        <taxon>Dothistroma</taxon>
    </lineage>
</organism>
<dbReference type="SMART" id="SM00382">
    <property type="entry name" value="AAA"/>
    <property type="match status" value="1"/>
</dbReference>
<evidence type="ECO:0000256" key="1">
    <source>
        <dbReference type="SAM" id="MobiDB-lite"/>
    </source>
</evidence>
<dbReference type="OMA" id="ISFDYVW"/>